<comment type="caution">
    <text evidence="2">The sequence shown here is derived from an EMBL/GenBank/DDBJ whole genome shotgun (WGS) entry which is preliminary data.</text>
</comment>
<feature type="chain" id="PRO_5039371153" evidence="1">
    <location>
        <begin position="23"/>
        <end position="204"/>
    </location>
</feature>
<evidence type="ECO:0000313" key="2">
    <source>
        <dbReference type="EMBL" id="HJA86172.1"/>
    </source>
</evidence>
<reference evidence="2" key="1">
    <citation type="journal article" date="2021" name="PeerJ">
        <title>Extensive microbial diversity within the chicken gut microbiome revealed by metagenomics and culture.</title>
        <authorList>
            <person name="Gilroy R."/>
            <person name="Ravi A."/>
            <person name="Getino M."/>
            <person name="Pursley I."/>
            <person name="Horton D.L."/>
            <person name="Alikhan N.F."/>
            <person name="Baker D."/>
            <person name="Gharbi K."/>
            <person name="Hall N."/>
            <person name="Watson M."/>
            <person name="Adriaenssens E.M."/>
            <person name="Foster-Nyarko E."/>
            <person name="Jarju S."/>
            <person name="Secka A."/>
            <person name="Antonio M."/>
            <person name="Oren A."/>
            <person name="Chaudhuri R.R."/>
            <person name="La Ragione R."/>
            <person name="Hildebrand F."/>
            <person name="Pallen M.J."/>
        </authorList>
    </citation>
    <scope>NUCLEOTIDE SEQUENCE</scope>
    <source>
        <strain evidence="2">ChiHjej12B11-9795</strain>
    </source>
</reference>
<protein>
    <submittedName>
        <fullName evidence="2">DUF4294 domain-containing protein</fullName>
    </submittedName>
</protein>
<dbReference type="EMBL" id="DWZI01000042">
    <property type="protein sequence ID" value="HJA86172.1"/>
    <property type="molecule type" value="Genomic_DNA"/>
</dbReference>
<gene>
    <name evidence="2" type="ORF">H9950_08305</name>
</gene>
<feature type="signal peptide" evidence="1">
    <location>
        <begin position="1"/>
        <end position="22"/>
    </location>
</feature>
<evidence type="ECO:0000256" key="1">
    <source>
        <dbReference type="SAM" id="SignalP"/>
    </source>
</evidence>
<reference evidence="2" key="2">
    <citation type="submission" date="2021-04" db="EMBL/GenBank/DDBJ databases">
        <authorList>
            <person name="Gilroy R."/>
        </authorList>
    </citation>
    <scope>NUCLEOTIDE SEQUENCE</scope>
    <source>
        <strain evidence="2">ChiHjej12B11-9795</strain>
    </source>
</reference>
<accession>A0A9D2HXZ3</accession>
<dbReference type="Proteomes" id="UP000823862">
    <property type="component" value="Unassembled WGS sequence"/>
</dbReference>
<dbReference type="InterPro" id="IPR025636">
    <property type="entry name" value="DUF4294"/>
</dbReference>
<dbReference type="Pfam" id="PF14127">
    <property type="entry name" value="DUF4294"/>
    <property type="match status" value="1"/>
</dbReference>
<dbReference type="AlphaFoldDB" id="A0A9D2HXZ3"/>
<organism evidence="2 3">
    <name type="scientific">Candidatus Bacteroides avicola</name>
    <dbReference type="NCBI Taxonomy" id="2838468"/>
    <lineage>
        <taxon>Bacteria</taxon>
        <taxon>Pseudomonadati</taxon>
        <taxon>Bacteroidota</taxon>
        <taxon>Bacteroidia</taxon>
        <taxon>Bacteroidales</taxon>
        <taxon>Bacteroidaceae</taxon>
        <taxon>Bacteroides</taxon>
    </lineage>
</organism>
<proteinExistence type="predicted"/>
<sequence length="204" mass="23679">MYLSRKTILSLVFFCLATTCLAQHTEEETTEPATAYRVRTMVYKGDTIPYIALPAVYIYRPMQFKNKRQEKRYSKLVRDVKKVLPLANEVQHAIIETYEYLMTLPDDKARQRHMKAVEKSIKEQYTPRMKKLTFAQGKLLIKLVDRQTQSTGYELVKAFLGPFRAGFYQAFAALFGASLKKEYDPEGEDALTERIVRMVENGQL</sequence>
<evidence type="ECO:0000313" key="3">
    <source>
        <dbReference type="Proteomes" id="UP000823862"/>
    </source>
</evidence>
<keyword evidence="1" id="KW-0732">Signal</keyword>
<name>A0A9D2HXZ3_9BACE</name>